<dbReference type="NCBIfam" id="TIGR00756">
    <property type="entry name" value="PPR"/>
    <property type="match status" value="1"/>
</dbReference>
<dbReference type="PROSITE" id="PS51375">
    <property type="entry name" value="PPR"/>
    <property type="match status" value="1"/>
</dbReference>
<reference evidence="4" key="1">
    <citation type="journal article" date="2018" name="Molecules">
        <title>The Pentatricopeptide Repeat Gene Family in Salvia miltiorrhiza: Genome-Wide Characterization and Expression Analysis.</title>
        <authorList>
            <person name="Li H."/>
            <person name="Li C."/>
            <person name="Deng Y."/>
            <person name="Jiang X."/>
            <person name="Lu S."/>
        </authorList>
    </citation>
    <scope>NUCLEOTIDE SEQUENCE</scope>
</reference>
<sequence length="516" mass="59881">MKRAYKLAELRTCLATPRISHYHHERIAKPSAPIRFICQDTTQTPSSDGEKRKFGDLASLFQDKLICKRAGVNGGKYLKETVAELKHEILAQEEDVEKIDNILEEKGVALFRRYYDGSAIIELLKQLQSFPSVAMEVLGWRRKQLDYASPMTTAEYSIGIAIAGRMNKLDVAVELFKEACNKQLKGTSLYNALMSTYMKSGQSVKCQSVFRDLKKDSACTPSIITYNILISSFGHLMLVDHMEATFRELNDLNIKPTIHTYRGLLFGYITAWMWDEMEKTYLAMKNGPVKPDLDIHLLMLRGYALAGKLEKMEEIYKMVGDYVDAKDIHLIRIMIHAYCMSSKADRVQRVETLFSKIPKSDYRPWVNVLLICLYAKEDLLEQMENSINEAFERKIYVIATNVVRCISSSYFRQRAVDKLDDFVQRAELAGWKLCRSLYHCKMVMYASEMRLSEMERVLYEMSKINMHWSKKTFWILYCAYERWGERSKLEQVIGMMCKNGYEIRSGPLDSMKYLEF</sequence>
<dbReference type="InterPro" id="IPR044179">
    <property type="entry name" value="PPR5-like"/>
</dbReference>
<dbReference type="PANTHER" id="PTHR47874:SF1">
    <property type="entry name" value="OS05G0407900 PROTEIN"/>
    <property type="match status" value="1"/>
</dbReference>
<evidence type="ECO:0000256" key="2">
    <source>
        <dbReference type="ARBA" id="ARBA00022737"/>
    </source>
</evidence>
<reference evidence="4" key="2">
    <citation type="submission" date="2018-02" db="EMBL/GenBank/DDBJ databases">
        <authorList>
            <person name="Li H.Q."/>
            <person name="Lu S.F."/>
        </authorList>
    </citation>
    <scope>NUCLEOTIDE SEQUENCE</scope>
</reference>
<evidence type="ECO:0000313" key="4">
    <source>
        <dbReference type="EMBL" id="AYM00831.1"/>
    </source>
</evidence>
<dbReference type="Pfam" id="PF01535">
    <property type="entry name" value="PPR"/>
    <property type="match status" value="1"/>
</dbReference>
<proteinExistence type="evidence at transcript level"/>
<dbReference type="InterPro" id="IPR011990">
    <property type="entry name" value="TPR-like_helical_dom_sf"/>
</dbReference>
<evidence type="ECO:0000256" key="1">
    <source>
        <dbReference type="ARBA" id="ARBA00007626"/>
    </source>
</evidence>
<name>A0A678WDY4_SALMI</name>
<dbReference type="Pfam" id="PF13041">
    <property type="entry name" value="PPR_2"/>
    <property type="match status" value="1"/>
</dbReference>
<keyword evidence="2" id="KW-0677">Repeat</keyword>
<dbReference type="InterPro" id="IPR002885">
    <property type="entry name" value="PPR_rpt"/>
</dbReference>
<evidence type="ECO:0000256" key="3">
    <source>
        <dbReference type="PROSITE-ProRule" id="PRU00708"/>
    </source>
</evidence>
<dbReference type="EMBL" id="MH004831">
    <property type="protein sequence ID" value="AYM00831.1"/>
    <property type="molecule type" value="mRNA"/>
</dbReference>
<dbReference type="AlphaFoldDB" id="A0A678WDY4"/>
<feature type="repeat" description="PPR" evidence="3">
    <location>
        <begin position="222"/>
        <end position="256"/>
    </location>
</feature>
<dbReference type="PANTHER" id="PTHR47874">
    <property type="entry name" value="EXPRESSED PROTEIN"/>
    <property type="match status" value="1"/>
</dbReference>
<dbReference type="Gene3D" id="1.25.40.10">
    <property type="entry name" value="Tetratricopeptide repeat domain"/>
    <property type="match status" value="2"/>
</dbReference>
<dbReference type="GO" id="GO:0003729">
    <property type="term" value="F:mRNA binding"/>
    <property type="evidence" value="ECO:0007669"/>
    <property type="project" value="InterPro"/>
</dbReference>
<organism evidence="4">
    <name type="scientific">Salvia miltiorrhiza</name>
    <name type="common">Chinese sage</name>
    <dbReference type="NCBI Taxonomy" id="226208"/>
    <lineage>
        <taxon>Eukaryota</taxon>
        <taxon>Viridiplantae</taxon>
        <taxon>Streptophyta</taxon>
        <taxon>Embryophyta</taxon>
        <taxon>Tracheophyta</taxon>
        <taxon>Spermatophyta</taxon>
        <taxon>Magnoliopsida</taxon>
        <taxon>eudicotyledons</taxon>
        <taxon>Gunneridae</taxon>
        <taxon>Pentapetalae</taxon>
        <taxon>asterids</taxon>
        <taxon>lamiids</taxon>
        <taxon>Lamiales</taxon>
        <taxon>Lamiaceae</taxon>
        <taxon>Nepetoideae</taxon>
        <taxon>Mentheae</taxon>
        <taxon>Salviinae</taxon>
        <taxon>Salvia</taxon>
        <taxon>Salvia incertae sedis</taxon>
    </lineage>
</organism>
<protein>
    <submittedName>
        <fullName evidence="4">Pentatricopeptide repeat protein</fullName>
    </submittedName>
</protein>
<accession>A0A678WDY4</accession>
<comment type="similarity">
    <text evidence="1">Belongs to the PPR family. P subfamily.</text>
</comment>